<evidence type="ECO:0000256" key="1">
    <source>
        <dbReference type="ARBA" id="ARBA00004141"/>
    </source>
</evidence>
<dbReference type="EMBL" id="CP003002">
    <property type="protein sequence ID" value="AEO53770.1"/>
    <property type="molecule type" value="Genomic_DNA"/>
</dbReference>
<dbReference type="PANTHER" id="PTHR33048:SF47">
    <property type="entry name" value="INTEGRAL MEMBRANE PROTEIN-RELATED"/>
    <property type="match status" value="1"/>
</dbReference>
<gene>
    <name evidence="9" type="ORF">MYCTH_2295555</name>
</gene>
<feature type="compositionally biased region" description="Low complexity" evidence="6">
    <location>
        <begin position="262"/>
        <end position="285"/>
    </location>
</feature>
<evidence type="ECO:0000256" key="2">
    <source>
        <dbReference type="ARBA" id="ARBA00022692"/>
    </source>
</evidence>
<dbReference type="GeneID" id="11505385"/>
<dbReference type="eggNOG" id="ENOG502RISY">
    <property type="taxonomic scope" value="Eukaryota"/>
</dbReference>
<keyword evidence="2 7" id="KW-0812">Transmembrane</keyword>
<dbReference type="Pfam" id="PF20684">
    <property type="entry name" value="Fung_rhodopsin"/>
    <property type="match status" value="1"/>
</dbReference>
<dbReference type="PANTHER" id="PTHR33048">
    <property type="entry name" value="PTH11-LIKE INTEGRAL MEMBRANE PROTEIN (AFU_ORTHOLOGUE AFUA_5G11245)"/>
    <property type="match status" value="1"/>
</dbReference>
<dbReference type="OrthoDB" id="3648173at2759"/>
<dbReference type="InterPro" id="IPR049326">
    <property type="entry name" value="Rhodopsin_dom_fungi"/>
</dbReference>
<organism evidence="9 10">
    <name type="scientific">Thermothelomyces thermophilus (strain ATCC 42464 / BCRC 31852 / DSM 1799)</name>
    <name type="common">Sporotrichum thermophile</name>
    <dbReference type="NCBI Taxonomy" id="573729"/>
    <lineage>
        <taxon>Eukaryota</taxon>
        <taxon>Fungi</taxon>
        <taxon>Dikarya</taxon>
        <taxon>Ascomycota</taxon>
        <taxon>Pezizomycotina</taxon>
        <taxon>Sordariomycetes</taxon>
        <taxon>Sordariomycetidae</taxon>
        <taxon>Sordariales</taxon>
        <taxon>Chaetomiaceae</taxon>
        <taxon>Thermothelomyces</taxon>
    </lineage>
</organism>
<accession>G2Q5D9</accession>
<evidence type="ECO:0000256" key="7">
    <source>
        <dbReference type="SAM" id="Phobius"/>
    </source>
</evidence>
<feature type="compositionally biased region" description="Basic residues" evidence="6">
    <location>
        <begin position="248"/>
        <end position="261"/>
    </location>
</feature>
<keyword evidence="4 7" id="KW-0472">Membrane</keyword>
<feature type="compositionally biased region" description="Basic and acidic residues" evidence="6">
    <location>
        <begin position="292"/>
        <end position="317"/>
    </location>
</feature>
<feature type="domain" description="Rhodopsin" evidence="8">
    <location>
        <begin position="1"/>
        <end position="82"/>
    </location>
</feature>
<feature type="region of interest" description="Disordered" evidence="6">
    <location>
        <begin position="225"/>
        <end position="382"/>
    </location>
</feature>
<evidence type="ECO:0000313" key="10">
    <source>
        <dbReference type="Proteomes" id="UP000007322"/>
    </source>
</evidence>
<feature type="transmembrane region" description="Helical" evidence="7">
    <location>
        <begin position="15"/>
        <end position="36"/>
    </location>
</feature>
<feature type="compositionally biased region" description="Basic and acidic residues" evidence="6">
    <location>
        <begin position="119"/>
        <end position="136"/>
    </location>
</feature>
<proteinExistence type="inferred from homology"/>
<dbReference type="VEuPathDB" id="FungiDB:MYCTH_2295555"/>
<dbReference type="InParanoid" id="G2Q5D9"/>
<feature type="compositionally biased region" description="Low complexity" evidence="6">
    <location>
        <begin position="352"/>
        <end position="362"/>
    </location>
</feature>
<dbReference type="InterPro" id="IPR052337">
    <property type="entry name" value="SAT4-like"/>
</dbReference>
<evidence type="ECO:0000256" key="3">
    <source>
        <dbReference type="ARBA" id="ARBA00022989"/>
    </source>
</evidence>
<reference evidence="9 10" key="1">
    <citation type="journal article" date="2011" name="Nat. Biotechnol.">
        <title>Comparative genomic analysis of the thermophilic biomass-degrading fungi Myceliophthora thermophila and Thielavia terrestris.</title>
        <authorList>
            <person name="Berka R.M."/>
            <person name="Grigoriev I.V."/>
            <person name="Otillar R."/>
            <person name="Salamov A."/>
            <person name="Grimwood J."/>
            <person name="Reid I."/>
            <person name="Ishmael N."/>
            <person name="John T."/>
            <person name="Darmond C."/>
            <person name="Moisan M.-C."/>
            <person name="Henrissat B."/>
            <person name="Coutinho P.M."/>
            <person name="Lombard V."/>
            <person name="Natvig D.O."/>
            <person name="Lindquist E."/>
            <person name="Schmutz J."/>
            <person name="Lucas S."/>
            <person name="Harris P."/>
            <person name="Powlowski J."/>
            <person name="Bellemare A."/>
            <person name="Taylor D."/>
            <person name="Butler G."/>
            <person name="de Vries R.P."/>
            <person name="Allijn I.E."/>
            <person name="van den Brink J."/>
            <person name="Ushinsky S."/>
            <person name="Storms R."/>
            <person name="Powell A.J."/>
            <person name="Paulsen I.T."/>
            <person name="Elbourne L.D.H."/>
            <person name="Baker S.E."/>
            <person name="Magnuson J."/>
            <person name="LaBoissiere S."/>
            <person name="Clutterbuck A.J."/>
            <person name="Martinez D."/>
            <person name="Wogulis M."/>
            <person name="de Leon A.L."/>
            <person name="Rey M.W."/>
            <person name="Tsang A."/>
        </authorList>
    </citation>
    <scope>NUCLEOTIDE SEQUENCE [LARGE SCALE GENOMIC DNA]</scope>
    <source>
        <strain evidence="10">ATCC 42464 / BCRC 31852 / DSM 1799</strain>
    </source>
</reference>
<dbReference type="GO" id="GO:0016020">
    <property type="term" value="C:membrane"/>
    <property type="evidence" value="ECO:0007669"/>
    <property type="project" value="UniProtKB-SubCell"/>
</dbReference>
<name>G2Q5D9_THET4</name>
<comment type="subcellular location">
    <subcellularLocation>
        <location evidence="1">Membrane</location>
        <topology evidence="1">Multi-pass membrane protein</topology>
    </subcellularLocation>
</comment>
<evidence type="ECO:0000313" key="9">
    <source>
        <dbReference type="EMBL" id="AEO53770.1"/>
    </source>
</evidence>
<dbReference type="HOGENOM" id="CLU_639660_0_0_1"/>
<evidence type="ECO:0000256" key="6">
    <source>
        <dbReference type="SAM" id="MobiDB-lite"/>
    </source>
</evidence>
<dbReference type="KEGG" id="mtm:MYCTH_2295555"/>
<protein>
    <recommendedName>
        <fullName evidence="8">Rhodopsin domain-containing protein</fullName>
    </recommendedName>
</protein>
<evidence type="ECO:0000256" key="5">
    <source>
        <dbReference type="ARBA" id="ARBA00038359"/>
    </source>
</evidence>
<evidence type="ECO:0000256" key="4">
    <source>
        <dbReference type="ARBA" id="ARBA00023136"/>
    </source>
</evidence>
<dbReference type="RefSeq" id="XP_003659015.1">
    <property type="nucleotide sequence ID" value="XM_003658967.1"/>
</dbReference>
<dbReference type="Proteomes" id="UP000007322">
    <property type="component" value="Chromosome 1"/>
</dbReference>
<feature type="region of interest" description="Disordered" evidence="6">
    <location>
        <begin position="408"/>
        <end position="429"/>
    </location>
</feature>
<keyword evidence="3 7" id="KW-1133">Transmembrane helix</keyword>
<comment type="similarity">
    <text evidence="5">Belongs to the SAT4 family.</text>
</comment>
<keyword evidence="10" id="KW-1185">Reference proteome</keyword>
<feature type="region of interest" description="Disordered" evidence="6">
    <location>
        <begin position="101"/>
        <end position="169"/>
    </location>
</feature>
<evidence type="ECO:0000259" key="8">
    <source>
        <dbReference type="Pfam" id="PF20684"/>
    </source>
</evidence>
<sequence>MPVLSSLNLPRRQKYAIIGVFALGFFVCIISIVRLVTLIDITRSRSLDAVYTGTNLVYWTTVEVNASITCACIMTLKPLIQRVFPQLLSPSKGVREPPTLQWITPIEHDGDNDGDNNDYDDHRREGMQRIHDDNNCRHPHYATAGPLTRRESHTSAHTAQTRRGSVGVGLYHNNHHHEETLEKSRYYHNFTAAPKKESNGADYDLDRDLDLEAQRTCSNCSPVSWGWPWPASEDGPPMRADESGGSGMRRRRSRSRSRNRSRSSTSTGRSRSSDSSSSNSNSSSSADVPPETGDRQTARGRAEKAGGRERGRARGAEGHNTPPLDSELARYVLRAPPRAHLRKPPPPPPTPVSVRSEPSTVENPGYGPKSGSTTSGSGDGIRESWREVVELREGTARRFPLKTGVGMERCKEAAGTGRDRAQEGRGQRD</sequence>
<dbReference type="AlphaFoldDB" id="G2Q5D9"/>